<dbReference type="AlphaFoldDB" id="A0A0K9PYR0"/>
<evidence type="ECO:0000256" key="1">
    <source>
        <dbReference type="ARBA" id="ARBA00010502"/>
    </source>
</evidence>
<evidence type="ECO:0000313" key="3">
    <source>
        <dbReference type="EMBL" id="KMZ74126.1"/>
    </source>
</evidence>
<gene>
    <name evidence="3" type="ORF">ZOSMA_135G00550</name>
</gene>
<dbReference type="OMA" id="CDFGGSE"/>
<evidence type="ECO:0000256" key="2">
    <source>
        <dbReference type="SAM" id="MobiDB-lite"/>
    </source>
</evidence>
<feature type="compositionally biased region" description="Polar residues" evidence="2">
    <location>
        <begin position="30"/>
        <end position="40"/>
    </location>
</feature>
<dbReference type="PANTHER" id="PTHR33565:SF20">
    <property type="entry name" value="DORMANCY-ASSOCIATED PROTEIN HOMOLOG 4"/>
    <property type="match status" value="1"/>
</dbReference>
<dbReference type="Pfam" id="PF05564">
    <property type="entry name" value="Auxin_repressed"/>
    <property type="match status" value="1"/>
</dbReference>
<sequence>MGLLDKLWDDTVAGPRPDTGLGRLRKFKSLSINTGITGTEASDGMKKTIGNESSRASKDEAPRVSRSIMIRRPAGSPSTNGTPPESPAGSVTPCSSPFLGSPGSKEWNRFRRKSMSDVYERRATRTSRPSSSSAVTGGVDVHLGESGNGSGSSSFHHSSPFEV</sequence>
<feature type="compositionally biased region" description="Basic and acidic residues" evidence="2">
    <location>
        <begin position="106"/>
        <end position="123"/>
    </location>
</feature>
<accession>A0A0K9PYR0</accession>
<dbReference type="InterPro" id="IPR008406">
    <property type="entry name" value="DRM/ARP"/>
</dbReference>
<comment type="caution">
    <text evidence="3">The sequence shown here is derived from an EMBL/GenBank/DDBJ whole genome shotgun (WGS) entry which is preliminary data.</text>
</comment>
<keyword evidence="4" id="KW-1185">Reference proteome</keyword>
<name>A0A0K9PYR0_ZOSMR</name>
<proteinExistence type="inferred from homology"/>
<comment type="similarity">
    <text evidence="1">Belongs to the DRM1/ARP family.</text>
</comment>
<dbReference type="Proteomes" id="UP000036987">
    <property type="component" value="Unassembled WGS sequence"/>
</dbReference>
<evidence type="ECO:0000313" key="4">
    <source>
        <dbReference type="Proteomes" id="UP000036987"/>
    </source>
</evidence>
<dbReference type="OrthoDB" id="1912652at2759"/>
<dbReference type="PANTHER" id="PTHR33565">
    <property type="entry name" value="DORMANCY-ASSOCIATED PROTEIN 1"/>
    <property type="match status" value="1"/>
</dbReference>
<reference evidence="4" key="1">
    <citation type="journal article" date="2016" name="Nature">
        <title>The genome of the seagrass Zostera marina reveals angiosperm adaptation to the sea.</title>
        <authorList>
            <person name="Olsen J.L."/>
            <person name="Rouze P."/>
            <person name="Verhelst B."/>
            <person name="Lin Y.-C."/>
            <person name="Bayer T."/>
            <person name="Collen J."/>
            <person name="Dattolo E."/>
            <person name="De Paoli E."/>
            <person name="Dittami S."/>
            <person name="Maumus F."/>
            <person name="Michel G."/>
            <person name="Kersting A."/>
            <person name="Lauritano C."/>
            <person name="Lohaus R."/>
            <person name="Toepel M."/>
            <person name="Tonon T."/>
            <person name="Vanneste K."/>
            <person name="Amirebrahimi M."/>
            <person name="Brakel J."/>
            <person name="Bostroem C."/>
            <person name="Chovatia M."/>
            <person name="Grimwood J."/>
            <person name="Jenkins J.W."/>
            <person name="Jueterbock A."/>
            <person name="Mraz A."/>
            <person name="Stam W.T."/>
            <person name="Tice H."/>
            <person name="Bornberg-Bauer E."/>
            <person name="Green P.J."/>
            <person name="Pearson G.A."/>
            <person name="Procaccini G."/>
            <person name="Duarte C.M."/>
            <person name="Schmutz J."/>
            <person name="Reusch T.B.H."/>
            <person name="Van de Peer Y."/>
        </authorList>
    </citation>
    <scope>NUCLEOTIDE SEQUENCE [LARGE SCALE GENOMIC DNA]</scope>
    <source>
        <strain evidence="4">cv. Finnish</strain>
    </source>
</reference>
<protein>
    <submittedName>
        <fullName evidence="3">Dormancy/auxin associated protein, expressed</fullName>
    </submittedName>
</protein>
<feature type="compositionally biased region" description="Low complexity" evidence="2">
    <location>
        <begin position="151"/>
        <end position="163"/>
    </location>
</feature>
<dbReference type="EMBL" id="LFYR01000429">
    <property type="protein sequence ID" value="KMZ74126.1"/>
    <property type="molecule type" value="Genomic_DNA"/>
</dbReference>
<organism evidence="3 4">
    <name type="scientific">Zostera marina</name>
    <name type="common">Eelgrass</name>
    <dbReference type="NCBI Taxonomy" id="29655"/>
    <lineage>
        <taxon>Eukaryota</taxon>
        <taxon>Viridiplantae</taxon>
        <taxon>Streptophyta</taxon>
        <taxon>Embryophyta</taxon>
        <taxon>Tracheophyta</taxon>
        <taxon>Spermatophyta</taxon>
        <taxon>Magnoliopsida</taxon>
        <taxon>Liliopsida</taxon>
        <taxon>Zosteraceae</taxon>
        <taxon>Zostera</taxon>
    </lineage>
</organism>
<feature type="region of interest" description="Disordered" evidence="2">
    <location>
        <begin position="1"/>
        <end position="163"/>
    </location>
</feature>